<evidence type="ECO:0000313" key="2">
    <source>
        <dbReference type="Proteomes" id="UP000075806"/>
    </source>
</evidence>
<comment type="caution">
    <text evidence="1">The sequence shown here is derived from an EMBL/GenBank/DDBJ whole genome shotgun (WGS) entry which is preliminary data.</text>
</comment>
<dbReference type="Proteomes" id="UP000075806">
    <property type="component" value="Unassembled WGS sequence"/>
</dbReference>
<dbReference type="OrthoDB" id="2878733at2"/>
<dbReference type="EMBL" id="LTAO01000012">
    <property type="protein sequence ID" value="KYG32128.1"/>
    <property type="molecule type" value="Genomic_DNA"/>
</dbReference>
<organism evidence="1 2">
    <name type="scientific">Alkalihalobacillus trypoxylicola</name>
    <dbReference type="NCBI Taxonomy" id="519424"/>
    <lineage>
        <taxon>Bacteria</taxon>
        <taxon>Bacillati</taxon>
        <taxon>Bacillota</taxon>
        <taxon>Bacilli</taxon>
        <taxon>Bacillales</taxon>
        <taxon>Bacillaceae</taxon>
        <taxon>Alkalihalobacillus</taxon>
    </lineage>
</organism>
<keyword evidence="2" id="KW-1185">Reference proteome</keyword>
<proteinExistence type="predicted"/>
<evidence type="ECO:0000313" key="1">
    <source>
        <dbReference type="EMBL" id="KYG32128.1"/>
    </source>
</evidence>
<protein>
    <submittedName>
        <fullName evidence="1">Uncharacterized protein</fullName>
    </submittedName>
</protein>
<dbReference type="AlphaFoldDB" id="A0A161Q6W0"/>
<sequence length="80" mass="9505">MHSKQTVTYICETYLSGNQYYYKKEMITFDCWQNLQSLGWSAPRPISKKTFEKRKKEGYKVIYKNINKNPAEVIFLAKKG</sequence>
<dbReference type="RefSeq" id="WP_061948447.1">
    <property type="nucleotide sequence ID" value="NZ_LTAO01000012.1"/>
</dbReference>
<reference evidence="1" key="1">
    <citation type="submission" date="2016-02" db="EMBL/GenBank/DDBJ databases">
        <title>Genome sequence of Bacillus trypoxylicola KCTC 13244(T).</title>
        <authorList>
            <person name="Jeong H."/>
            <person name="Park S.-H."/>
            <person name="Choi S.-K."/>
        </authorList>
    </citation>
    <scope>NUCLEOTIDE SEQUENCE [LARGE SCALE GENOMIC DNA]</scope>
    <source>
        <strain evidence="1">KCTC 13244</strain>
    </source>
</reference>
<name>A0A161Q6W0_9BACI</name>
<gene>
    <name evidence="1" type="ORF">AZF04_04995</name>
</gene>
<accession>A0A161Q6W0</accession>